<sequence>MLAALFREGVNDIEVGGVLIEEVPILEVETTSLIQPRFTMLQCVYMLVFVLAVANSLCLSPVGTGEQYSWLKHVFKSIWRNAALSSCSWLKF</sequence>
<evidence type="ECO:0000313" key="1">
    <source>
        <dbReference type="EMBL" id="KAI8567997.1"/>
    </source>
</evidence>
<name>A0ACC0PQI2_RHOML</name>
<evidence type="ECO:0000313" key="2">
    <source>
        <dbReference type="Proteomes" id="UP001062846"/>
    </source>
</evidence>
<dbReference type="EMBL" id="CM046389">
    <property type="protein sequence ID" value="KAI8567997.1"/>
    <property type="molecule type" value="Genomic_DNA"/>
</dbReference>
<dbReference type="Proteomes" id="UP001062846">
    <property type="component" value="Chromosome 2"/>
</dbReference>
<gene>
    <name evidence="1" type="ORF">RHMOL_Rhmol02G0164000</name>
</gene>
<protein>
    <submittedName>
        <fullName evidence="1">Uncharacterized protein</fullName>
    </submittedName>
</protein>
<accession>A0ACC0PQI2</accession>
<comment type="caution">
    <text evidence="1">The sequence shown here is derived from an EMBL/GenBank/DDBJ whole genome shotgun (WGS) entry which is preliminary data.</text>
</comment>
<keyword evidence="2" id="KW-1185">Reference proteome</keyword>
<proteinExistence type="predicted"/>
<reference evidence="1" key="1">
    <citation type="submission" date="2022-02" db="EMBL/GenBank/DDBJ databases">
        <title>Plant Genome Project.</title>
        <authorList>
            <person name="Zhang R.-G."/>
        </authorList>
    </citation>
    <scope>NUCLEOTIDE SEQUENCE</scope>
    <source>
        <strain evidence="1">AT1</strain>
    </source>
</reference>
<organism evidence="1 2">
    <name type="scientific">Rhododendron molle</name>
    <name type="common">Chinese azalea</name>
    <name type="synonym">Azalea mollis</name>
    <dbReference type="NCBI Taxonomy" id="49168"/>
    <lineage>
        <taxon>Eukaryota</taxon>
        <taxon>Viridiplantae</taxon>
        <taxon>Streptophyta</taxon>
        <taxon>Embryophyta</taxon>
        <taxon>Tracheophyta</taxon>
        <taxon>Spermatophyta</taxon>
        <taxon>Magnoliopsida</taxon>
        <taxon>eudicotyledons</taxon>
        <taxon>Gunneridae</taxon>
        <taxon>Pentapetalae</taxon>
        <taxon>asterids</taxon>
        <taxon>Ericales</taxon>
        <taxon>Ericaceae</taxon>
        <taxon>Ericoideae</taxon>
        <taxon>Rhodoreae</taxon>
        <taxon>Rhododendron</taxon>
    </lineage>
</organism>